<proteinExistence type="predicted"/>
<evidence type="ECO:0000256" key="1">
    <source>
        <dbReference type="SAM" id="SignalP"/>
    </source>
</evidence>
<reference evidence="2" key="1">
    <citation type="submission" date="2020-12" db="EMBL/GenBank/DDBJ databases">
        <title>Pontibaca salina gen. nov., sp. nov., isolated from marine sediment.</title>
        <authorList>
            <person name="Bo J."/>
            <person name="Wang S."/>
            <person name="Song X."/>
            <person name="Du Z."/>
        </authorList>
    </citation>
    <scope>NUCLEOTIDE SEQUENCE</scope>
    <source>
        <strain evidence="2">S1109L</strain>
    </source>
</reference>
<feature type="signal peptide" evidence="1">
    <location>
        <begin position="1"/>
        <end position="30"/>
    </location>
</feature>
<accession>A0A934LZ68</accession>
<keyword evidence="3" id="KW-1185">Reference proteome</keyword>
<dbReference type="EMBL" id="JAEIJD010000001">
    <property type="protein sequence ID" value="MBI6628348.1"/>
    <property type="molecule type" value="Genomic_DNA"/>
</dbReference>
<keyword evidence="1" id="KW-0732">Signal</keyword>
<dbReference type="Proteomes" id="UP000613255">
    <property type="component" value="Unassembled WGS sequence"/>
</dbReference>
<evidence type="ECO:0008006" key="4">
    <source>
        <dbReference type="Google" id="ProtNLM"/>
    </source>
</evidence>
<name>A0A934LZ68_9RHOB</name>
<dbReference type="InterPro" id="IPR017738">
    <property type="entry name" value="T6SS-assoc_VCA0118"/>
</dbReference>
<comment type="caution">
    <text evidence="2">The sequence shown here is derived from an EMBL/GenBank/DDBJ whole genome shotgun (WGS) entry which is preliminary data.</text>
</comment>
<dbReference type="Pfam" id="PF11319">
    <property type="entry name" value="VasI"/>
    <property type="match status" value="1"/>
</dbReference>
<feature type="chain" id="PRO_5037519623" description="Type VI secretion system protein VasI" evidence="1">
    <location>
        <begin position="31"/>
        <end position="208"/>
    </location>
</feature>
<dbReference type="AlphaFoldDB" id="A0A934LZ68"/>
<evidence type="ECO:0000313" key="2">
    <source>
        <dbReference type="EMBL" id="MBI6628348.1"/>
    </source>
</evidence>
<organism evidence="2 3">
    <name type="scientific">Pontibaca salina</name>
    <dbReference type="NCBI Taxonomy" id="2795731"/>
    <lineage>
        <taxon>Bacteria</taxon>
        <taxon>Pseudomonadati</taxon>
        <taxon>Pseudomonadota</taxon>
        <taxon>Alphaproteobacteria</taxon>
        <taxon>Rhodobacterales</taxon>
        <taxon>Roseobacteraceae</taxon>
        <taxon>Pontibaca</taxon>
    </lineage>
</organism>
<evidence type="ECO:0000313" key="3">
    <source>
        <dbReference type="Proteomes" id="UP000613255"/>
    </source>
</evidence>
<dbReference type="RefSeq" id="WP_198684377.1">
    <property type="nucleotide sequence ID" value="NZ_JAEIJD010000001.1"/>
</dbReference>
<gene>
    <name evidence="2" type="ORF">JAO82_00500</name>
</gene>
<protein>
    <recommendedName>
        <fullName evidence="4">Type VI secretion system protein VasI</fullName>
    </recommendedName>
</protein>
<sequence>MGEKFRLLRINLMRGLMATTILMISMEAAAAQEECAKIADPDDRLNCFDHSYKVTEIVETASDWDVRIDKSKLDDSTTVVMAVDSDNSITQQLGGSSAGNLIIRCQENTTSIYLTWGGHFMADIQGKGRVDYRIDDRKAARSSMRASTDNKALGLWNGASSIPFIKAMFGGVSLYVRATPFSESPVEMTFNISGLEEEIAPLREACNW</sequence>